<dbReference type="HOGENOM" id="CLU_007383_1_7_7"/>
<name>Q2LPS4_SYNAS</name>
<dbReference type="RefSeq" id="WP_011416310.1">
    <property type="nucleotide sequence ID" value="NC_007759.1"/>
</dbReference>
<evidence type="ECO:0000313" key="3">
    <source>
        <dbReference type="Proteomes" id="UP000001933"/>
    </source>
</evidence>
<dbReference type="EMBL" id="CP000252">
    <property type="protein sequence ID" value="ABC76276.1"/>
    <property type="molecule type" value="Genomic_DNA"/>
</dbReference>
<reference evidence="2 3" key="1">
    <citation type="journal article" date="2007" name="Proc. Natl. Acad. Sci. U.S.A.">
        <title>The genome of Syntrophus aciditrophicus: life at the thermodynamic limit of microbial growth.</title>
        <authorList>
            <person name="McInerney M.J."/>
            <person name="Rohlin L."/>
            <person name="Mouttaki H."/>
            <person name="Kim U."/>
            <person name="Krupp R.S."/>
            <person name="Rios-Hernandez L."/>
            <person name="Sieber J."/>
            <person name="Struchtemeyer C.G."/>
            <person name="Bhattacharyya A."/>
            <person name="Campbell J.W."/>
            <person name="Gunsalus R.P."/>
        </authorList>
    </citation>
    <scope>NUCLEOTIDE SEQUENCE [LARGE SCALE GENOMIC DNA]</scope>
    <source>
        <strain evidence="2 3">SB</strain>
    </source>
</reference>
<dbReference type="InterPro" id="IPR016040">
    <property type="entry name" value="NAD(P)-bd_dom"/>
</dbReference>
<evidence type="ECO:0000259" key="1">
    <source>
        <dbReference type="Pfam" id="PF16363"/>
    </source>
</evidence>
<dbReference type="Pfam" id="PF16363">
    <property type="entry name" value="GDP_Man_Dehyd"/>
    <property type="match status" value="1"/>
</dbReference>
<dbReference type="InterPro" id="IPR036291">
    <property type="entry name" value="NAD(P)-bd_dom_sf"/>
</dbReference>
<dbReference type="STRING" id="56780.SYN_01130"/>
<organism evidence="2 3">
    <name type="scientific">Syntrophus aciditrophicus (strain SB)</name>
    <dbReference type="NCBI Taxonomy" id="56780"/>
    <lineage>
        <taxon>Bacteria</taxon>
        <taxon>Pseudomonadati</taxon>
        <taxon>Thermodesulfobacteriota</taxon>
        <taxon>Syntrophia</taxon>
        <taxon>Syntrophales</taxon>
        <taxon>Syntrophaceae</taxon>
        <taxon>Syntrophus</taxon>
    </lineage>
</organism>
<dbReference type="InParanoid" id="Q2LPS4"/>
<dbReference type="GO" id="GO:0008460">
    <property type="term" value="F:dTDP-glucose 4,6-dehydratase activity"/>
    <property type="evidence" value="ECO:0007669"/>
    <property type="project" value="UniProtKB-EC"/>
</dbReference>
<protein>
    <submittedName>
        <fullName evidence="2">dTDP-glucose 4,6-dehydratase</fullName>
        <ecNumber evidence="2">4.2.1.46</ecNumber>
    </submittedName>
</protein>
<proteinExistence type="predicted"/>
<dbReference type="EC" id="4.2.1.46" evidence="2"/>
<dbReference type="PRINTS" id="PR01713">
    <property type="entry name" value="NUCEPIMERASE"/>
</dbReference>
<keyword evidence="2" id="KW-0456">Lyase</keyword>
<gene>
    <name evidence="2" type="ORF">SYN_01130</name>
</gene>
<dbReference type="InterPro" id="IPR045869">
    <property type="entry name" value="Arna-like_SDR_e"/>
</dbReference>
<dbReference type="CDD" id="cd05257">
    <property type="entry name" value="Arna_like_SDR_e"/>
    <property type="match status" value="1"/>
</dbReference>
<keyword evidence="3" id="KW-1185">Reference proteome</keyword>
<dbReference type="eggNOG" id="COG0451">
    <property type="taxonomic scope" value="Bacteria"/>
</dbReference>
<sequence length="331" mass="35961">MGSFWADKKVLVTGAGGFIGSHLVERLAGEGASVRAFVRYNSRADAGLLKLAPPEILSRIELIGGDLRDSDAVRKAVEGCRIVFHLGALISIPYSYYHPVEVAETNLMGTLNVLLACRDLGVERLIHTSTSEVYGTAQRVPIDEAHPLQGQSPYSASKIGADKLAESFFCAFSVPVVTVRPFNTFGPRQSARAVIPTIITQVLARQSIRLGNLETTRDFTYVDDTVSGFLCAAQKEGIEGMTFNLGTGSEIAIGVLARTIIEKIGVPVSVELDPERLRPEGSEVMRLLSDNSRARSQLGWGPEVGLDEGLNRTIAWIRENLGNYRIGVYEL</sequence>
<feature type="domain" description="NAD(P)-binding" evidence="1">
    <location>
        <begin position="11"/>
        <end position="312"/>
    </location>
</feature>
<dbReference type="SUPFAM" id="SSF51735">
    <property type="entry name" value="NAD(P)-binding Rossmann-fold domains"/>
    <property type="match status" value="1"/>
</dbReference>
<accession>Q2LPS4</accession>
<dbReference type="PANTHER" id="PTHR43000">
    <property type="entry name" value="DTDP-D-GLUCOSE 4,6-DEHYDRATASE-RELATED"/>
    <property type="match status" value="1"/>
</dbReference>
<dbReference type="AlphaFoldDB" id="Q2LPS4"/>
<dbReference type="GO" id="GO:0016831">
    <property type="term" value="F:carboxy-lyase activity"/>
    <property type="evidence" value="ECO:0007669"/>
    <property type="project" value="InterPro"/>
</dbReference>
<dbReference type="KEGG" id="sat:SYN_01130"/>
<evidence type="ECO:0000313" key="2">
    <source>
        <dbReference type="EMBL" id="ABC76276.1"/>
    </source>
</evidence>
<dbReference type="OrthoDB" id="9802815at2"/>
<dbReference type="Gene3D" id="3.40.50.720">
    <property type="entry name" value="NAD(P)-binding Rossmann-like Domain"/>
    <property type="match status" value="1"/>
</dbReference>
<dbReference type="Proteomes" id="UP000001933">
    <property type="component" value="Chromosome"/>
</dbReference>